<evidence type="ECO:0000256" key="2">
    <source>
        <dbReference type="ARBA" id="ARBA00007375"/>
    </source>
</evidence>
<evidence type="ECO:0000259" key="11">
    <source>
        <dbReference type="Pfam" id="PF16507"/>
    </source>
</evidence>
<keyword evidence="5 10" id="KW-0472">Membrane</keyword>
<comment type="catalytic activity">
    <reaction evidence="7">
        <text>a 1-O-(1Z-alkenyl)-sn-glycero-3-phosphoethanolamine + H2O = a 2,3-saturated aldehyde + sn-glycero-3-phosphoethanolamine</text>
        <dbReference type="Rhea" id="RHEA:16905"/>
        <dbReference type="ChEBI" id="CHEBI:15377"/>
        <dbReference type="ChEBI" id="CHEBI:73359"/>
        <dbReference type="ChEBI" id="CHEBI:77288"/>
        <dbReference type="ChEBI" id="CHEBI:143890"/>
        <dbReference type="EC" id="3.3.2.2"/>
    </reaction>
</comment>
<dbReference type="OrthoDB" id="2133758at2759"/>
<feature type="compositionally biased region" description="Acidic residues" evidence="9">
    <location>
        <begin position="687"/>
        <end position="696"/>
    </location>
</feature>
<accession>A0A183AE61</accession>
<evidence type="ECO:0000313" key="13">
    <source>
        <dbReference type="Proteomes" id="UP000272942"/>
    </source>
</evidence>
<keyword evidence="3 10" id="KW-0812">Transmembrane</keyword>
<dbReference type="GO" id="GO:0016020">
    <property type="term" value="C:membrane"/>
    <property type="evidence" value="ECO:0007669"/>
    <property type="project" value="UniProtKB-SubCell"/>
</dbReference>
<dbReference type="Pfam" id="PF16507">
    <property type="entry name" value="HEAT_PSME4_mid"/>
    <property type="match status" value="1"/>
</dbReference>
<feature type="domain" description="Proteasome activator Blm10 middle HEAT repeats region" evidence="11">
    <location>
        <begin position="515"/>
        <end position="633"/>
    </location>
</feature>
<dbReference type="PANTHER" id="PTHR31885:SF6">
    <property type="entry name" value="GH04784P"/>
    <property type="match status" value="1"/>
</dbReference>
<dbReference type="PANTHER" id="PTHR31885">
    <property type="entry name" value="GH04784P"/>
    <property type="match status" value="1"/>
</dbReference>
<gene>
    <name evidence="12" type="ORF">ECPE_LOCUS5246</name>
</gene>
<dbReference type="EC" id="3.3.2.2" evidence="6"/>
<feature type="transmembrane region" description="Helical" evidence="10">
    <location>
        <begin position="52"/>
        <end position="70"/>
    </location>
</feature>
<evidence type="ECO:0000256" key="3">
    <source>
        <dbReference type="ARBA" id="ARBA00022692"/>
    </source>
</evidence>
<evidence type="ECO:0000313" key="12">
    <source>
        <dbReference type="EMBL" id="VDP74962.1"/>
    </source>
</evidence>
<evidence type="ECO:0000256" key="5">
    <source>
        <dbReference type="ARBA" id="ARBA00023136"/>
    </source>
</evidence>
<feature type="region of interest" description="Disordered" evidence="9">
    <location>
        <begin position="680"/>
        <end position="711"/>
    </location>
</feature>
<dbReference type="Pfam" id="PF07947">
    <property type="entry name" value="YhhN"/>
    <property type="match status" value="1"/>
</dbReference>
<evidence type="ECO:0000256" key="4">
    <source>
        <dbReference type="ARBA" id="ARBA00022989"/>
    </source>
</evidence>
<dbReference type="EMBL" id="UZAN01042088">
    <property type="protein sequence ID" value="VDP74962.1"/>
    <property type="molecule type" value="Genomic_DNA"/>
</dbReference>
<feature type="transmembrane region" description="Helical" evidence="10">
    <location>
        <begin position="188"/>
        <end position="207"/>
    </location>
</feature>
<evidence type="ECO:0000256" key="9">
    <source>
        <dbReference type="SAM" id="MobiDB-lite"/>
    </source>
</evidence>
<comment type="subcellular location">
    <subcellularLocation>
        <location evidence="1">Membrane</location>
        <topology evidence="1">Multi-pass membrane protein</topology>
    </subcellularLocation>
</comment>
<dbReference type="AlphaFoldDB" id="A0A183AE61"/>
<dbReference type="Proteomes" id="UP000272942">
    <property type="component" value="Unassembled WGS sequence"/>
</dbReference>
<feature type="transmembrane region" description="Helical" evidence="10">
    <location>
        <begin position="111"/>
        <end position="130"/>
    </location>
</feature>
<keyword evidence="13" id="KW-1185">Reference proteome</keyword>
<keyword evidence="4 10" id="KW-1133">Transmembrane helix</keyword>
<feature type="transmembrane region" description="Helical" evidence="10">
    <location>
        <begin position="76"/>
        <end position="99"/>
    </location>
</feature>
<evidence type="ECO:0000256" key="7">
    <source>
        <dbReference type="ARBA" id="ARBA00049458"/>
    </source>
</evidence>
<proteinExistence type="inferred from homology"/>
<feature type="transmembrane region" description="Helical" evidence="10">
    <location>
        <begin position="244"/>
        <end position="265"/>
    </location>
</feature>
<protein>
    <recommendedName>
        <fullName evidence="6">lysoplasmalogenase</fullName>
        <ecNumber evidence="6">3.3.2.2</ecNumber>
    </recommendedName>
</protein>
<reference evidence="12 13" key="2">
    <citation type="submission" date="2018-11" db="EMBL/GenBank/DDBJ databases">
        <authorList>
            <consortium name="Pathogen Informatics"/>
        </authorList>
    </citation>
    <scope>NUCLEOTIDE SEQUENCE [LARGE SCALE GENOMIC DNA]</scope>
    <source>
        <strain evidence="12 13">Egypt</strain>
    </source>
</reference>
<comment type="similarity">
    <text evidence="2">Belongs to the TMEM86 family.</text>
</comment>
<comment type="catalytic activity">
    <reaction evidence="8">
        <text>a 1-O-(1Z-alkenyl)-sn-glycero-3-phosphocholine + H2O = a 2,3-saturated aldehyde + sn-glycerol 3-phosphocholine</text>
        <dbReference type="Rhea" id="RHEA:22544"/>
        <dbReference type="ChEBI" id="CHEBI:15377"/>
        <dbReference type="ChEBI" id="CHEBI:16870"/>
        <dbReference type="ChEBI" id="CHEBI:73359"/>
        <dbReference type="ChEBI" id="CHEBI:77287"/>
        <dbReference type="EC" id="3.3.2.2"/>
    </reaction>
</comment>
<sequence length="1204" mass="134154">MYVYFLTDCVALSFTAAGEVCQGTFEFPSRLSKLLTMTDCGNISRLTVIKSLGPRLVPFFKTFALFYVIFPKHESSIGYCIFKCAPILCLVGFVLMYGMRLPQKRSYAQKVLLGLIFSCIGDAFLVWSPVYLKHGMFFFALAHLLYVSAFGCHPPALSLLWIVLAVIVSVWMCCFSGLSGIYHVVGPVYGLILGLMIWRAAAQVFKGGHPIPWTSISRALGATLFGVSDALLSMDMFFARGSPLSVLILPTYYAAQLCITVYVQCHGLRMPKAQRIALLNLTLSMACCPNLDPVICFRAINLSKLLMVRMKTLTTKSIQLDWRRFHDMFQWLTVTVEVRLDLVRWPRREVENLVSVIRMAKRFFPISCIEEIWLDFRHHILERMLNGVGQHTFDFLRLLMPLSPKSFDHISRTWLPDIIDLWYIITDFSKPFHDVVGVLAQVARFCRGRVDWEPHLERVFCGLLRAITLPHGPVSMDDTGGLQIKPSMIDPYAELLANAIGPDRPNSRSTVIERLTDFYKTVEPFYHPSNPRVSSALLISFTHHFVCSLNSRLRDELLPPVEQAEDMGLPPVEFNLTVEQVDDIVRLILPVVLDHMLFFKFERTLIKVARTIDILARLRPALVLPALLSALEEGVNRPESPLRYTRPLYALCFCVAGLCHVRFPLFLQGGGARSFRAVDSSGAGSADSDEDLDEQPENGAGAHDHTPDEGPDFVENALDPALVEDSVDSTIGQKIASHLGLLSANGQAHLKAFTFPKGRVELVRLMNLLLLGFDLDYTDRVYLTIACLSRLYGSIVYRGRVEPRILALLYILSGCFAAVNPSRFVQTEFAQTYLTPLLSILSELLYLSCGVFAANGDQSGCRSNPVGKSNNLEETGACPALAEAASSLLAVIMYRLVNYTIDLSDVDLMQSGSRHAVPNNLFLTTSWWTPFISIRSLFEQSVLCPPYSDEFSPASIEVEGDRVARFWIVPSDEARALADQLIHQYLVPILSRLEQIGVELSKTATGFNSKLTLPDQRNQFSSLLIWTNHLLMSVAGVLDPRDPDPGDKDLKPPPWHGHSHLELGGKKNYSTVVPQPALKLGLFSPKVINSKGEKVGLRDRIFDVGLHLLTIAADLFVRADDSLLGPDSINVNGLSAPIEDNPADNGECMFDHLVVLTMSPLFLSVCVCLDVNKLVGNAASIGRFYKLAHRLLLVFCIAVLTTER</sequence>
<evidence type="ECO:0000313" key="14">
    <source>
        <dbReference type="WBParaSite" id="ECPE_0000525801-mRNA-1"/>
    </source>
</evidence>
<name>A0A183AE61_9TREM</name>
<reference evidence="14" key="1">
    <citation type="submission" date="2016-06" db="UniProtKB">
        <authorList>
            <consortium name="WormBaseParasite"/>
        </authorList>
    </citation>
    <scope>IDENTIFICATION</scope>
</reference>
<dbReference type="InterPro" id="IPR032430">
    <property type="entry name" value="Blm10_mid"/>
</dbReference>
<evidence type="ECO:0000256" key="1">
    <source>
        <dbReference type="ARBA" id="ARBA00004141"/>
    </source>
</evidence>
<dbReference type="GO" id="GO:0047408">
    <property type="term" value="F:alkenylglycerophosphocholine hydrolase activity"/>
    <property type="evidence" value="ECO:0007669"/>
    <property type="project" value="UniProtKB-EC"/>
</dbReference>
<evidence type="ECO:0000256" key="8">
    <source>
        <dbReference type="ARBA" id="ARBA00049560"/>
    </source>
</evidence>
<organism evidence="14">
    <name type="scientific">Echinostoma caproni</name>
    <dbReference type="NCBI Taxonomy" id="27848"/>
    <lineage>
        <taxon>Eukaryota</taxon>
        <taxon>Metazoa</taxon>
        <taxon>Spiralia</taxon>
        <taxon>Lophotrochozoa</taxon>
        <taxon>Platyhelminthes</taxon>
        <taxon>Trematoda</taxon>
        <taxon>Digenea</taxon>
        <taxon>Plagiorchiida</taxon>
        <taxon>Echinostomata</taxon>
        <taxon>Echinostomatoidea</taxon>
        <taxon>Echinostomatidae</taxon>
        <taxon>Echinostoma</taxon>
    </lineage>
</organism>
<dbReference type="WBParaSite" id="ECPE_0000525801-mRNA-1">
    <property type="protein sequence ID" value="ECPE_0000525801-mRNA-1"/>
    <property type="gene ID" value="ECPE_0000525801"/>
</dbReference>
<evidence type="ECO:0000256" key="6">
    <source>
        <dbReference type="ARBA" id="ARBA00035673"/>
    </source>
</evidence>
<evidence type="ECO:0000256" key="10">
    <source>
        <dbReference type="SAM" id="Phobius"/>
    </source>
</evidence>
<dbReference type="InterPro" id="IPR012506">
    <property type="entry name" value="TMEM86B-like"/>
</dbReference>